<accession>A0A3B0ZRM1</accession>
<protein>
    <submittedName>
        <fullName evidence="1">Uncharacterized protein</fullName>
    </submittedName>
</protein>
<proteinExistence type="predicted"/>
<reference evidence="1" key="1">
    <citation type="submission" date="2018-06" db="EMBL/GenBank/DDBJ databases">
        <authorList>
            <person name="Zhirakovskaya E."/>
        </authorList>
    </citation>
    <scope>NUCLEOTIDE SEQUENCE</scope>
</reference>
<dbReference type="EMBL" id="UOFR01000003">
    <property type="protein sequence ID" value="VAW90733.1"/>
    <property type="molecule type" value="Genomic_DNA"/>
</dbReference>
<sequence>MKHFLLFIMLTASLSLSAWAGGKVYVIQTSPLTCDFCAYDLELKFMGIEGVNEFDVDIDGIFYVKTDSSLKLDEARVKSLLLENGFDFKGMTEKAE</sequence>
<dbReference type="AlphaFoldDB" id="A0A3B0ZRM1"/>
<gene>
    <name evidence="1" type="ORF">MNBD_GAMMA21-1811</name>
</gene>
<name>A0A3B0ZRM1_9ZZZZ</name>
<evidence type="ECO:0000313" key="1">
    <source>
        <dbReference type="EMBL" id="VAW90733.1"/>
    </source>
</evidence>
<organism evidence="1">
    <name type="scientific">hydrothermal vent metagenome</name>
    <dbReference type="NCBI Taxonomy" id="652676"/>
    <lineage>
        <taxon>unclassified sequences</taxon>
        <taxon>metagenomes</taxon>
        <taxon>ecological metagenomes</taxon>
    </lineage>
</organism>